<evidence type="ECO:0000259" key="9">
    <source>
        <dbReference type="PROSITE" id="PS50928"/>
    </source>
</evidence>
<feature type="transmembrane region" description="Helical" evidence="8">
    <location>
        <begin position="75"/>
        <end position="103"/>
    </location>
</feature>
<dbReference type="PROSITE" id="PS50928">
    <property type="entry name" value="ABC_TM1"/>
    <property type="match status" value="1"/>
</dbReference>
<dbReference type="SUPFAM" id="SSF161098">
    <property type="entry name" value="MetI-like"/>
    <property type="match status" value="1"/>
</dbReference>
<dbReference type="RefSeq" id="WP_035195517.1">
    <property type="nucleotide sequence ID" value="NZ_JJRY01000007.1"/>
</dbReference>
<dbReference type="Pfam" id="PF00528">
    <property type="entry name" value="BPD_transp_1"/>
    <property type="match status" value="1"/>
</dbReference>
<dbReference type="InterPro" id="IPR035906">
    <property type="entry name" value="MetI-like_sf"/>
</dbReference>
<dbReference type="Proteomes" id="UP000027936">
    <property type="component" value="Unassembled WGS sequence"/>
</dbReference>
<evidence type="ECO:0000256" key="3">
    <source>
        <dbReference type="ARBA" id="ARBA00022448"/>
    </source>
</evidence>
<reference evidence="10 11" key="1">
    <citation type="submission" date="2014-04" db="EMBL/GenBank/DDBJ databases">
        <title>Draft genome sequence of Bacillus azotoformans MEV2011, a (co-) denitrifying strain unable to grow in the presence of oxygen.</title>
        <authorList>
            <person name="Nielsen M."/>
            <person name="Schreiber L."/>
            <person name="Finster K."/>
            <person name="Schramm A."/>
        </authorList>
    </citation>
    <scope>NUCLEOTIDE SEQUENCE [LARGE SCALE GENOMIC DNA]</scope>
    <source>
        <strain evidence="10 11">MEV2011</strain>
    </source>
</reference>
<keyword evidence="3 8" id="KW-0813">Transport</keyword>
<evidence type="ECO:0000256" key="8">
    <source>
        <dbReference type="RuleBase" id="RU363032"/>
    </source>
</evidence>
<evidence type="ECO:0000256" key="6">
    <source>
        <dbReference type="ARBA" id="ARBA00022989"/>
    </source>
</evidence>
<dbReference type="GO" id="GO:0055085">
    <property type="term" value="P:transmembrane transport"/>
    <property type="evidence" value="ECO:0007669"/>
    <property type="project" value="InterPro"/>
</dbReference>
<feature type="transmembrane region" description="Helical" evidence="8">
    <location>
        <begin position="29"/>
        <end position="55"/>
    </location>
</feature>
<dbReference type="InterPro" id="IPR000515">
    <property type="entry name" value="MetI-like"/>
</dbReference>
<feature type="domain" description="ABC transmembrane type-1" evidence="9">
    <location>
        <begin position="79"/>
        <end position="286"/>
    </location>
</feature>
<evidence type="ECO:0000256" key="2">
    <source>
        <dbReference type="ARBA" id="ARBA00007069"/>
    </source>
</evidence>
<evidence type="ECO:0000256" key="4">
    <source>
        <dbReference type="ARBA" id="ARBA00022475"/>
    </source>
</evidence>
<comment type="similarity">
    <text evidence="2">Belongs to the binding-protein-dependent transport system permease family. CysTW subfamily.</text>
</comment>
<dbReference type="PANTHER" id="PTHR42929:SF5">
    <property type="entry name" value="ABC TRANSPORTER PERMEASE PROTEIN"/>
    <property type="match status" value="1"/>
</dbReference>
<keyword evidence="7 8" id="KW-0472">Membrane</keyword>
<dbReference type="GO" id="GO:0005886">
    <property type="term" value="C:plasma membrane"/>
    <property type="evidence" value="ECO:0007669"/>
    <property type="project" value="UniProtKB-SubCell"/>
</dbReference>
<dbReference type="CDD" id="cd06261">
    <property type="entry name" value="TM_PBP2"/>
    <property type="match status" value="1"/>
</dbReference>
<dbReference type="OrthoDB" id="57323at2"/>
<comment type="subcellular location">
    <subcellularLocation>
        <location evidence="1 8">Cell membrane</location>
        <topology evidence="1 8">Multi-pass membrane protein</topology>
    </subcellularLocation>
</comment>
<evidence type="ECO:0000313" key="11">
    <source>
        <dbReference type="Proteomes" id="UP000027936"/>
    </source>
</evidence>
<evidence type="ECO:0000256" key="5">
    <source>
        <dbReference type="ARBA" id="ARBA00022692"/>
    </source>
</evidence>
<evidence type="ECO:0000256" key="7">
    <source>
        <dbReference type="ARBA" id="ARBA00023136"/>
    </source>
</evidence>
<protein>
    <submittedName>
        <fullName evidence="10">ABC-type spermidine/putrescine transport system, permease component I</fullName>
    </submittedName>
</protein>
<feature type="transmembrane region" description="Helical" evidence="8">
    <location>
        <begin position="209"/>
        <end position="238"/>
    </location>
</feature>
<dbReference type="PATRIC" id="fig|1348973.3.peg.2082"/>
<evidence type="ECO:0000256" key="1">
    <source>
        <dbReference type="ARBA" id="ARBA00004651"/>
    </source>
</evidence>
<name>A0A072NM49_SCHAZ</name>
<proteinExistence type="inferred from homology"/>
<sequence>MEKVNIDTHVIARVNPVQPSLIKLPGLKWLLLAIPLLYVVFLLYISIFNVLKLSIVDETGFTLEYMKEVLTGTLYLRVLWITIKISFLVTIFSLLIGYPVAYLITVTQSKVWKQVILGTVLTTLWISLLARTFSWQIILQEYGALNKLLIGLGMIDEPLQLLYNTAGVVIGMTHILLPYMILSLYSVMESIDRRLLQAAQGLGAKPLKAFFQIFLPLSLPGITAGSLIVFVLGLGYFITPAILGGQSNIVIAKLIQENIQMSLNWHLASALSLLLLVTTLLLLGLAFGVTKLSPMLKGVK</sequence>
<feature type="transmembrane region" description="Helical" evidence="8">
    <location>
        <begin position="115"/>
        <end position="138"/>
    </location>
</feature>
<dbReference type="PANTHER" id="PTHR42929">
    <property type="entry name" value="INNER MEMBRANE ABC TRANSPORTER PERMEASE PROTEIN YDCU-RELATED-RELATED"/>
    <property type="match status" value="1"/>
</dbReference>
<dbReference type="AlphaFoldDB" id="A0A072NM49"/>
<keyword evidence="6 8" id="KW-1133">Transmembrane helix</keyword>
<evidence type="ECO:0000313" key="10">
    <source>
        <dbReference type="EMBL" id="KEF38521.1"/>
    </source>
</evidence>
<organism evidence="10 11">
    <name type="scientific">Schinkia azotoformans MEV2011</name>
    <dbReference type="NCBI Taxonomy" id="1348973"/>
    <lineage>
        <taxon>Bacteria</taxon>
        <taxon>Bacillati</taxon>
        <taxon>Bacillota</taxon>
        <taxon>Bacilli</taxon>
        <taxon>Bacillales</taxon>
        <taxon>Bacillaceae</taxon>
        <taxon>Calidifontibacillus/Schinkia group</taxon>
        <taxon>Schinkia</taxon>
    </lineage>
</organism>
<feature type="transmembrane region" description="Helical" evidence="8">
    <location>
        <begin position="267"/>
        <end position="290"/>
    </location>
</feature>
<feature type="transmembrane region" description="Helical" evidence="8">
    <location>
        <begin position="161"/>
        <end position="188"/>
    </location>
</feature>
<dbReference type="Gene3D" id="1.10.3720.10">
    <property type="entry name" value="MetI-like"/>
    <property type="match status" value="1"/>
</dbReference>
<accession>A0A072NM49</accession>
<dbReference type="EMBL" id="JJRY01000007">
    <property type="protein sequence ID" value="KEF38521.1"/>
    <property type="molecule type" value="Genomic_DNA"/>
</dbReference>
<keyword evidence="4" id="KW-1003">Cell membrane</keyword>
<keyword evidence="5 8" id="KW-0812">Transmembrane</keyword>
<comment type="caution">
    <text evidence="10">The sequence shown here is derived from an EMBL/GenBank/DDBJ whole genome shotgun (WGS) entry which is preliminary data.</text>
</comment>
<gene>
    <name evidence="10" type="ORF">M670_02147</name>
</gene>